<dbReference type="Proteomes" id="UP000198948">
    <property type="component" value="Unassembled WGS sequence"/>
</dbReference>
<feature type="domain" description="Chorismate mutase" evidence="2">
    <location>
        <begin position="1"/>
        <end position="86"/>
    </location>
</feature>
<dbReference type="GO" id="GO:0046417">
    <property type="term" value="P:chorismate metabolic process"/>
    <property type="evidence" value="ECO:0007669"/>
    <property type="project" value="InterPro"/>
</dbReference>
<evidence type="ECO:0000313" key="3">
    <source>
        <dbReference type="EMBL" id="SES03319.1"/>
    </source>
</evidence>
<dbReference type="EMBL" id="FOHA01000020">
    <property type="protein sequence ID" value="SES03319.1"/>
    <property type="molecule type" value="Genomic_DNA"/>
</dbReference>
<dbReference type="SMART" id="SM00830">
    <property type="entry name" value="CM_2"/>
    <property type="match status" value="1"/>
</dbReference>
<protein>
    <submittedName>
        <fullName evidence="3">Chorismate mutase</fullName>
    </submittedName>
</protein>
<dbReference type="AlphaFoldDB" id="A0A1H9U1T2"/>
<evidence type="ECO:0000313" key="4">
    <source>
        <dbReference type="Proteomes" id="UP000198948"/>
    </source>
</evidence>
<accession>A0A1H9U1T2</accession>
<dbReference type="PROSITE" id="PS51168">
    <property type="entry name" value="CHORISMATE_MUT_2"/>
    <property type="match status" value="1"/>
</dbReference>
<sequence>MLAKQRAQIDAIDQKLVQLLEMRLKVVEEVAVIKKENQLPIFDKAREANLLAQVALKVEDSTYTGAIEEIFQYLLKVSKEQQKASMEKGTGL</sequence>
<dbReference type="InterPro" id="IPR011279">
    <property type="entry name" value="Chorismate_mutase_GmP"/>
</dbReference>
<dbReference type="InterPro" id="IPR036263">
    <property type="entry name" value="Chorismate_II_sf"/>
</dbReference>
<name>A0A1H9U1T2_9LACT</name>
<dbReference type="InterPro" id="IPR002701">
    <property type="entry name" value="CM_II_prokaryot"/>
</dbReference>
<proteinExistence type="predicted"/>
<dbReference type="PANTHER" id="PTHR38041:SF1">
    <property type="entry name" value="CHORISMATE MUTASE"/>
    <property type="match status" value="1"/>
</dbReference>
<dbReference type="STRING" id="142588.SAMN04488559_1204"/>
<dbReference type="InterPro" id="IPR051331">
    <property type="entry name" value="Chorismate_mutase-related"/>
</dbReference>
<dbReference type="SUPFAM" id="SSF48600">
    <property type="entry name" value="Chorismate mutase II"/>
    <property type="match status" value="1"/>
</dbReference>
<keyword evidence="1" id="KW-0413">Isomerase</keyword>
<dbReference type="GO" id="GO:0009697">
    <property type="term" value="P:salicylic acid biosynthetic process"/>
    <property type="evidence" value="ECO:0007669"/>
    <property type="project" value="TreeGrafter"/>
</dbReference>
<dbReference type="NCBIfam" id="TIGR01805">
    <property type="entry name" value="CM_mono_grmpos"/>
    <property type="match status" value="1"/>
</dbReference>
<organism evidence="3 4">
    <name type="scientific">Isobaculum melis</name>
    <dbReference type="NCBI Taxonomy" id="142588"/>
    <lineage>
        <taxon>Bacteria</taxon>
        <taxon>Bacillati</taxon>
        <taxon>Bacillota</taxon>
        <taxon>Bacilli</taxon>
        <taxon>Lactobacillales</taxon>
        <taxon>Carnobacteriaceae</taxon>
        <taxon>Isobaculum</taxon>
    </lineage>
</organism>
<reference evidence="3 4" key="1">
    <citation type="submission" date="2016-10" db="EMBL/GenBank/DDBJ databases">
        <authorList>
            <person name="de Groot N.N."/>
        </authorList>
    </citation>
    <scope>NUCLEOTIDE SEQUENCE [LARGE SCALE GENOMIC DNA]</scope>
    <source>
        <strain evidence="3 4">DSM 13760</strain>
    </source>
</reference>
<evidence type="ECO:0000256" key="1">
    <source>
        <dbReference type="ARBA" id="ARBA00023235"/>
    </source>
</evidence>
<gene>
    <name evidence="3" type="ORF">SAMN04488559_1204</name>
</gene>
<dbReference type="PANTHER" id="PTHR38041">
    <property type="entry name" value="CHORISMATE MUTASE"/>
    <property type="match status" value="1"/>
</dbReference>
<evidence type="ECO:0000259" key="2">
    <source>
        <dbReference type="PROSITE" id="PS51168"/>
    </source>
</evidence>
<dbReference type="OrthoDB" id="9802281at2"/>
<dbReference type="GO" id="GO:0004106">
    <property type="term" value="F:chorismate mutase activity"/>
    <property type="evidence" value="ECO:0007669"/>
    <property type="project" value="InterPro"/>
</dbReference>
<keyword evidence="4" id="KW-1185">Reference proteome</keyword>
<dbReference type="Pfam" id="PF01817">
    <property type="entry name" value="CM_2"/>
    <property type="match status" value="1"/>
</dbReference>
<dbReference type="InterPro" id="IPR036979">
    <property type="entry name" value="CM_dom_sf"/>
</dbReference>
<dbReference type="Gene3D" id="1.20.59.10">
    <property type="entry name" value="Chorismate mutase"/>
    <property type="match status" value="1"/>
</dbReference>
<dbReference type="RefSeq" id="WP_092653626.1">
    <property type="nucleotide sequence ID" value="NZ_FOHA01000020.1"/>
</dbReference>